<reference evidence="1 2" key="1">
    <citation type="submission" date="2023-11" db="EMBL/GenBank/DDBJ databases">
        <title>A Novel Polar Bacteriovorax (B. antarcticus) Isolated from the Biocrust in Antarctica.</title>
        <authorList>
            <person name="Mun W."/>
            <person name="Choi S.Y."/>
            <person name="Mitchell R.J."/>
        </authorList>
    </citation>
    <scope>NUCLEOTIDE SEQUENCE [LARGE SCALE GENOMIC DNA]</scope>
    <source>
        <strain evidence="1 2">PP10</strain>
    </source>
</reference>
<keyword evidence="2" id="KW-1185">Reference proteome</keyword>
<sequence>MKVRGLSALVTVLVLALLVLVGSRYLKSQKNIASDDMKSQLTPNEQKKKGLKEIIAGNLQKQEEMVERKDFDDASLLVRERVYTEAEINNMSEVEFRALLVETEAKLPTVGDIRKLPAGALHRTPAPVMQAGKDLGLLKEVLKVHESYERDAVNFYKKCALTKERPMSVKALCLTNLIEIKKKNGEKLNLAAFPSDVVELTRLITDM</sequence>
<evidence type="ECO:0000313" key="2">
    <source>
        <dbReference type="Proteomes" id="UP001302274"/>
    </source>
</evidence>
<dbReference type="EMBL" id="JAYGJQ010000002">
    <property type="protein sequence ID" value="MEA9357779.1"/>
    <property type="molecule type" value="Genomic_DNA"/>
</dbReference>
<proteinExistence type="predicted"/>
<evidence type="ECO:0000313" key="1">
    <source>
        <dbReference type="EMBL" id="MEA9357779.1"/>
    </source>
</evidence>
<comment type="caution">
    <text evidence="1">The sequence shown here is derived from an EMBL/GenBank/DDBJ whole genome shotgun (WGS) entry which is preliminary data.</text>
</comment>
<protein>
    <submittedName>
        <fullName evidence="1">Uncharacterized protein</fullName>
    </submittedName>
</protein>
<name>A0ABU5VZN9_9BACT</name>
<accession>A0ABU5VZN9</accession>
<dbReference type="Proteomes" id="UP001302274">
    <property type="component" value="Unassembled WGS sequence"/>
</dbReference>
<gene>
    <name evidence="1" type="ORF">SHI21_16225</name>
</gene>
<dbReference type="RefSeq" id="WP_323577932.1">
    <property type="nucleotide sequence ID" value="NZ_JAYGJQ010000002.1"/>
</dbReference>
<organism evidence="1 2">
    <name type="scientific">Bacteriovorax antarcticus</name>
    <dbReference type="NCBI Taxonomy" id="3088717"/>
    <lineage>
        <taxon>Bacteria</taxon>
        <taxon>Pseudomonadati</taxon>
        <taxon>Bdellovibrionota</taxon>
        <taxon>Bacteriovoracia</taxon>
        <taxon>Bacteriovoracales</taxon>
        <taxon>Bacteriovoracaceae</taxon>
        <taxon>Bacteriovorax</taxon>
    </lineage>
</organism>